<accession>A0A0F8XKU4</accession>
<protein>
    <submittedName>
        <fullName evidence="1">Uncharacterized protein</fullName>
    </submittedName>
</protein>
<organism evidence="1">
    <name type="scientific">marine sediment metagenome</name>
    <dbReference type="NCBI Taxonomy" id="412755"/>
    <lineage>
        <taxon>unclassified sequences</taxon>
        <taxon>metagenomes</taxon>
        <taxon>ecological metagenomes</taxon>
    </lineage>
</organism>
<dbReference type="EMBL" id="LAZR01058597">
    <property type="protein sequence ID" value="KKK69543.1"/>
    <property type="molecule type" value="Genomic_DNA"/>
</dbReference>
<dbReference type="SUPFAM" id="SSF51126">
    <property type="entry name" value="Pectin lyase-like"/>
    <property type="match status" value="1"/>
</dbReference>
<dbReference type="AlphaFoldDB" id="A0A0F8XKU4"/>
<reference evidence="1" key="1">
    <citation type="journal article" date="2015" name="Nature">
        <title>Complex archaea that bridge the gap between prokaryotes and eukaryotes.</title>
        <authorList>
            <person name="Spang A."/>
            <person name="Saw J.H."/>
            <person name="Jorgensen S.L."/>
            <person name="Zaremba-Niedzwiedzka K."/>
            <person name="Martijn J."/>
            <person name="Lind A.E."/>
            <person name="van Eijk R."/>
            <person name="Schleper C."/>
            <person name="Guy L."/>
            <person name="Ettema T.J."/>
        </authorList>
    </citation>
    <scope>NUCLEOTIDE SEQUENCE</scope>
</reference>
<name>A0A0F8XKU4_9ZZZZ</name>
<dbReference type="InterPro" id="IPR011050">
    <property type="entry name" value="Pectin_lyase_fold/virulence"/>
</dbReference>
<sequence>MGTPYVMRKGVSQLSDLRDGRLAVGTLGIGNIYYVMQTSNALYDRFISDYQNEYSDGSLVCHTTIQAGLDAVVSNRNDYVVVMPDSSDYDITAALTITKSRFHIIGAGGIVPNGGMPSNSVRIHATSANDIFHITGSNAATVEIAGFFFKCAAEKAGVNTGSVTTWHLNIHDNFVGMATSAGAGPGGISGTGAANHASIHHNYINGYAPAGSKDAAAMISLGGTSTRSVITENILVIVMADNGPFTHFGPRGMVETLYRG</sequence>
<gene>
    <name evidence="1" type="ORF">LCGC14_2932990</name>
</gene>
<evidence type="ECO:0000313" key="1">
    <source>
        <dbReference type="EMBL" id="KKK69543.1"/>
    </source>
</evidence>
<feature type="non-terminal residue" evidence="1">
    <location>
        <position position="260"/>
    </location>
</feature>
<comment type="caution">
    <text evidence="1">The sequence shown here is derived from an EMBL/GenBank/DDBJ whole genome shotgun (WGS) entry which is preliminary data.</text>
</comment>
<proteinExistence type="predicted"/>